<name>A0A6N7L2V1_9ACTN</name>
<evidence type="ECO:0000313" key="1">
    <source>
        <dbReference type="EMBL" id="MQS16838.1"/>
    </source>
</evidence>
<organism evidence="1 2">
    <name type="scientific">Streptomyces kaniharaensis</name>
    <dbReference type="NCBI Taxonomy" id="212423"/>
    <lineage>
        <taxon>Bacteria</taxon>
        <taxon>Bacillati</taxon>
        <taxon>Actinomycetota</taxon>
        <taxon>Actinomycetes</taxon>
        <taxon>Kitasatosporales</taxon>
        <taxon>Streptomycetaceae</taxon>
        <taxon>Streptomyces</taxon>
    </lineage>
</organism>
<dbReference type="EMBL" id="WBOF01000003">
    <property type="protein sequence ID" value="MQS16838.1"/>
    <property type="molecule type" value="Genomic_DNA"/>
</dbReference>
<proteinExistence type="predicted"/>
<evidence type="ECO:0008006" key="3">
    <source>
        <dbReference type="Google" id="ProtNLM"/>
    </source>
</evidence>
<comment type="caution">
    <text evidence="1">The sequence shown here is derived from an EMBL/GenBank/DDBJ whole genome shotgun (WGS) entry which is preliminary data.</text>
</comment>
<reference evidence="1 2" key="1">
    <citation type="submission" date="2019-09" db="EMBL/GenBank/DDBJ databases">
        <title>Genome Sequences of Streptomyces kaniharaensis ATCC 21070.</title>
        <authorList>
            <person name="Zhu W."/>
            <person name="De Crecy-Lagard V."/>
            <person name="Richards N.G."/>
        </authorList>
    </citation>
    <scope>NUCLEOTIDE SEQUENCE [LARGE SCALE GENOMIC DNA]</scope>
    <source>
        <strain evidence="1 2">SF-557</strain>
    </source>
</reference>
<sequence length="983" mass="105608">MSTTDTSIDELEKLLDAGAVLPAGTVLGAGRPDSAADVLTARAYTHPALGERRVVRLVPGALGSAEDLTLDCLLGLIPDGEPAEVGQVRQEPLGFPAWALVHDPANGHHALALVKEMELLARQVTSMPGAAKDGFDALAERLGRTVPHFLPTYCEEVGRIFLEQGNRTSAARFFGKAREAERTHGLAVDEERLRAVFLEFALAGALTVKAQRQYVKELRSRLDPLTAWQRFRRLCAERSAAGLAPYAGVAEDARALIKAAGLDRAEHEQALLAELLASPAVDQAPGTFWKSWRGAVVELGRRDESVRARLLELLPDPAGVDDQAVQDASWLALLAESGAEELLTGPAVEGNEPAAAWLRRWCNHLGRGRDDHPACAATVALAGRMAGRLRADGVPVDLFTGVRRTPTLLELLDRLLADGAPVADPPERFYLGVDDWAGQARSDSATLAAVAADLRFRPFMRVAAPRAWDDAVRTNAPALPVLREVYAEWADERADELLAARGLAGAAELLRELARHRTTIGDLNPAAAERIAGLDVAGLLARTLRAGILDELGWPALEEALARLGVGESDDVELHGFPKDLVLEDAWPNVIVARTDKAFVVGPQGILLEHTIRIPDRLEQWARTRFRFVDGELLVVWWGQDKQRAYWSSRPAEIFELDGETIAYFGYAYYLAPEAPSLALPGGGRTTGERPLRAGDTWMPDEHRLLADGTGYWTLRDPFGGTDFHEFDPVTGALGRIAEPPRIAATAAAGRLIPAYTRLMPLQPGLENTPLGTDGVVLGSWVRVDDDRTVTTGTADGHTIVLPLHGRSADGYPVGRLALPGAGRPIVTVLGGGELALAHPDMAGTADRTALLPTLKPGGWQAAGTAVVLPLDYWHALTPRDEAGSLVLRAVTEDQAAGLIDAAWPVGDKPVPEDEQRWITVQGVRRKLATSKDARRRLPNHPGIAAALPGIGHPLLLDGVAGLARAAANLLERAARFVPQPDA</sequence>
<keyword evidence="2" id="KW-1185">Reference proteome</keyword>
<dbReference type="AlphaFoldDB" id="A0A6N7L2V1"/>
<protein>
    <recommendedName>
        <fullName evidence="3">DNA-binding protein</fullName>
    </recommendedName>
</protein>
<evidence type="ECO:0000313" key="2">
    <source>
        <dbReference type="Proteomes" id="UP000450000"/>
    </source>
</evidence>
<dbReference type="OrthoDB" id="218750at2"/>
<dbReference type="RefSeq" id="WP_153468439.1">
    <property type="nucleotide sequence ID" value="NZ_WBOF01000003.1"/>
</dbReference>
<dbReference type="Proteomes" id="UP000450000">
    <property type="component" value="Unassembled WGS sequence"/>
</dbReference>
<gene>
    <name evidence="1" type="ORF">F7Q99_32790</name>
</gene>
<accession>A0A6N7L2V1</accession>